<dbReference type="Gene3D" id="3.40.50.300">
    <property type="entry name" value="P-loop containing nucleotide triphosphate hydrolases"/>
    <property type="match status" value="1"/>
</dbReference>
<dbReference type="EMBL" id="LKTP01000012">
    <property type="protein sequence ID" value="KRG29030.1"/>
    <property type="molecule type" value="Genomic_DNA"/>
</dbReference>
<dbReference type="GO" id="GO:0005524">
    <property type="term" value="F:ATP binding"/>
    <property type="evidence" value="ECO:0007669"/>
    <property type="project" value="InterPro"/>
</dbReference>
<dbReference type="InterPro" id="IPR027417">
    <property type="entry name" value="P-loop_NTPase"/>
</dbReference>
<dbReference type="OrthoDB" id="997844at2"/>
<sequence>MSNPNIILIYENNDEVIITLNRSLSKPQNTWHKLKFEKEIASIKKGKLETSNHYGYNIWNNLKGPIFTYYNPTSFFNPFLNHQEYKDDRISNYYISKLERGLRLMSNGEIVKNLKLVYPDLPFYQTLMISSNLITDYDLFQAELFLYNTFILNEKTQKIEEVDLQEKIKNGKYKERINFLSEYDNLYKDDFRCLVGEKIYIMSRIISIIEENGHSYQIEEELLSKIKIKDFSSITFLITKLREEILRKTKKKETTATAFIQDGLKLLSMLPENNIINKESLDNLLKKDFFNLKVNLEKNYRSWTSDFKGFKYIEIFTIQPNYSLSQGEEILLDLLAYFHDLDAFQENRYQIILLDEATIGFHPLWQKKFVNAIRKLLPEIFKANLPKTERQEFKQNEIQIIFSTHDPLTLTDLAKENIIYLKKSNNGPSELYTPSQNSNLTRSFGANITDLLSDSFFIEDGLMGDFAKNKIEETIGWLNDKDRDVEKKEKHKKIISLIDEPLLRQKLEDMFFSIFEKELNEQDKKNRLKKMAEQMGLEINFEVE</sequence>
<keyword evidence="3" id="KW-1185">Reference proteome</keyword>
<reference evidence="2" key="1">
    <citation type="submission" date="2015-10" db="EMBL/GenBank/DDBJ databases">
        <title>Draft genome sequence of Salegentibacter mishustinae KCTC 12263.</title>
        <authorList>
            <person name="Lin W."/>
            <person name="Zheng Q."/>
        </authorList>
    </citation>
    <scope>NUCLEOTIDE SEQUENCE [LARGE SCALE GENOMIC DNA]</scope>
    <source>
        <strain evidence="2">KCTC 12263</strain>
    </source>
</reference>
<accession>A0A0Q9Z7Y1</accession>
<evidence type="ECO:0000259" key="1">
    <source>
        <dbReference type="Pfam" id="PF13304"/>
    </source>
</evidence>
<dbReference type="SUPFAM" id="SSF52540">
    <property type="entry name" value="P-loop containing nucleoside triphosphate hydrolases"/>
    <property type="match status" value="1"/>
</dbReference>
<name>A0A0Q9Z7Y1_9FLAO</name>
<dbReference type="Proteomes" id="UP000051643">
    <property type="component" value="Unassembled WGS sequence"/>
</dbReference>
<comment type="caution">
    <text evidence="2">The sequence shown here is derived from an EMBL/GenBank/DDBJ whole genome shotgun (WGS) entry which is preliminary data.</text>
</comment>
<feature type="domain" description="ATPase AAA-type core" evidence="1">
    <location>
        <begin position="318"/>
        <end position="410"/>
    </location>
</feature>
<dbReference type="Pfam" id="PF13304">
    <property type="entry name" value="AAA_21"/>
    <property type="match status" value="1"/>
</dbReference>
<evidence type="ECO:0000313" key="3">
    <source>
        <dbReference type="Proteomes" id="UP000051643"/>
    </source>
</evidence>
<dbReference type="AlphaFoldDB" id="A0A0Q9Z7Y1"/>
<dbReference type="GO" id="GO:0016887">
    <property type="term" value="F:ATP hydrolysis activity"/>
    <property type="evidence" value="ECO:0007669"/>
    <property type="project" value="InterPro"/>
</dbReference>
<dbReference type="RefSeq" id="WP_057481504.1">
    <property type="nucleotide sequence ID" value="NZ_BMWR01000003.1"/>
</dbReference>
<evidence type="ECO:0000313" key="2">
    <source>
        <dbReference type="EMBL" id="KRG29030.1"/>
    </source>
</evidence>
<organism evidence="2 3">
    <name type="scientific">Salegentibacter mishustinae</name>
    <dbReference type="NCBI Taxonomy" id="270918"/>
    <lineage>
        <taxon>Bacteria</taxon>
        <taxon>Pseudomonadati</taxon>
        <taxon>Bacteroidota</taxon>
        <taxon>Flavobacteriia</taxon>
        <taxon>Flavobacteriales</taxon>
        <taxon>Flavobacteriaceae</taxon>
        <taxon>Salegentibacter</taxon>
    </lineage>
</organism>
<protein>
    <recommendedName>
        <fullName evidence="1">ATPase AAA-type core domain-containing protein</fullName>
    </recommendedName>
</protein>
<dbReference type="InterPro" id="IPR003959">
    <property type="entry name" value="ATPase_AAA_core"/>
</dbReference>
<proteinExistence type="predicted"/>
<dbReference type="STRING" id="270918.APR42_03635"/>
<gene>
    <name evidence="2" type="ORF">APR42_03635</name>
</gene>